<reference evidence="1" key="1">
    <citation type="journal article" date="2015" name="Nature">
        <title>Complex archaea that bridge the gap between prokaryotes and eukaryotes.</title>
        <authorList>
            <person name="Spang A."/>
            <person name="Saw J.H."/>
            <person name="Jorgensen S.L."/>
            <person name="Zaremba-Niedzwiedzka K."/>
            <person name="Martijn J."/>
            <person name="Lind A.E."/>
            <person name="van Eijk R."/>
            <person name="Schleper C."/>
            <person name="Guy L."/>
            <person name="Ettema T.J."/>
        </authorList>
    </citation>
    <scope>NUCLEOTIDE SEQUENCE</scope>
</reference>
<dbReference type="AlphaFoldDB" id="A0A0F9FUT8"/>
<proteinExistence type="predicted"/>
<dbReference type="EMBL" id="LAZR01028921">
    <property type="protein sequence ID" value="KKL61105.1"/>
    <property type="molecule type" value="Genomic_DNA"/>
</dbReference>
<name>A0A0F9FUT8_9ZZZZ</name>
<organism evidence="1">
    <name type="scientific">marine sediment metagenome</name>
    <dbReference type="NCBI Taxonomy" id="412755"/>
    <lineage>
        <taxon>unclassified sequences</taxon>
        <taxon>metagenomes</taxon>
        <taxon>ecological metagenomes</taxon>
    </lineage>
</organism>
<accession>A0A0F9FUT8</accession>
<gene>
    <name evidence="1" type="ORF">LCGC14_2198690</name>
</gene>
<evidence type="ECO:0000313" key="1">
    <source>
        <dbReference type="EMBL" id="KKL61105.1"/>
    </source>
</evidence>
<feature type="non-terminal residue" evidence="1">
    <location>
        <position position="1"/>
    </location>
</feature>
<sequence length="70" mass="8208">LRIVTGVIKDLTIGINFLTELKVDYSKKIIVIDQPSKFYLKIFAKQTRYDSFVKLFSFTIKNVDDVCFRI</sequence>
<comment type="caution">
    <text evidence="1">The sequence shown here is derived from an EMBL/GenBank/DDBJ whole genome shotgun (WGS) entry which is preliminary data.</text>
</comment>
<protein>
    <submittedName>
        <fullName evidence="1">Uncharacterized protein</fullName>
    </submittedName>
</protein>